<gene>
    <name evidence="1" type="ORF">AVDCRST_MAG22-2861</name>
</gene>
<protein>
    <submittedName>
        <fullName evidence="1">Uncharacterized protein</fullName>
    </submittedName>
</protein>
<evidence type="ECO:0000313" key="1">
    <source>
        <dbReference type="EMBL" id="CAA9425196.1"/>
    </source>
</evidence>
<accession>A0A6J4PTT6</accession>
<sequence>MNPAIRYASIVVLSVLLGLLLGLLLRPVLAAVFGSDLLFTVVAVALLVIGGGLQARAYPRGVGP</sequence>
<proteinExistence type="predicted"/>
<name>A0A6J4PTT6_9ACTN</name>
<reference evidence="1" key="1">
    <citation type="submission" date="2020-02" db="EMBL/GenBank/DDBJ databases">
        <authorList>
            <person name="Meier V. D."/>
        </authorList>
    </citation>
    <scope>NUCLEOTIDE SEQUENCE</scope>
    <source>
        <strain evidence="1">AVDCRST_MAG22</strain>
    </source>
</reference>
<dbReference type="EMBL" id="CADCUV010000131">
    <property type="protein sequence ID" value="CAA9425196.1"/>
    <property type="molecule type" value="Genomic_DNA"/>
</dbReference>
<dbReference type="AlphaFoldDB" id="A0A6J4PTT6"/>
<organism evidence="1">
    <name type="scientific">uncultured Rubrobacteraceae bacterium</name>
    <dbReference type="NCBI Taxonomy" id="349277"/>
    <lineage>
        <taxon>Bacteria</taxon>
        <taxon>Bacillati</taxon>
        <taxon>Actinomycetota</taxon>
        <taxon>Rubrobacteria</taxon>
        <taxon>Rubrobacterales</taxon>
        <taxon>Rubrobacteraceae</taxon>
        <taxon>environmental samples</taxon>
    </lineage>
</organism>